<gene>
    <name evidence="3" type="ORF">IPN02_15865</name>
</gene>
<protein>
    <submittedName>
        <fullName evidence="3">Acetate--CoA ligase family protein</fullName>
    </submittedName>
</protein>
<dbReference type="GO" id="GO:0043758">
    <property type="term" value="F:acetate-CoA ligase (ADP-forming) activity"/>
    <property type="evidence" value="ECO:0007669"/>
    <property type="project" value="InterPro"/>
</dbReference>
<organism evidence="3 4">
    <name type="scientific">Candidatus Neomicrothrix subdominans</name>
    <dbReference type="NCBI Taxonomy" id="2954438"/>
    <lineage>
        <taxon>Bacteria</taxon>
        <taxon>Bacillati</taxon>
        <taxon>Actinomycetota</taxon>
        <taxon>Acidimicrobiia</taxon>
        <taxon>Acidimicrobiales</taxon>
        <taxon>Microthrixaceae</taxon>
        <taxon>Candidatus Neomicrothrix</taxon>
    </lineage>
</organism>
<dbReference type="InterPro" id="IPR043938">
    <property type="entry name" value="Ligase_CoA_dom"/>
</dbReference>
<dbReference type="InterPro" id="IPR036291">
    <property type="entry name" value="NAD(P)-bd_dom_sf"/>
</dbReference>
<dbReference type="Gene3D" id="3.30.470.20">
    <property type="entry name" value="ATP-grasp fold, B domain"/>
    <property type="match status" value="1"/>
</dbReference>
<dbReference type="Gene3D" id="3.30.1490.20">
    <property type="entry name" value="ATP-grasp fold, A domain"/>
    <property type="match status" value="1"/>
</dbReference>
<dbReference type="SUPFAM" id="SSF51735">
    <property type="entry name" value="NAD(P)-binding Rossmann-fold domains"/>
    <property type="match status" value="1"/>
</dbReference>
<dbReference type="InterPro" id="IPR011761">
    <property type="entry name" value="ATP-grasp"/>
</dbReference>
<dbReference type="Pfam" id="PF13380">
    <property type="entry name" value="CoA_binding_2"/>
    <property type="match status" value="1"/>
</dbReference>
<dbReference type="Pfam" id="PF13549">
    <property type="entry name" value="ATP-grasp_5"/>
    <property type="match status" value="1"/>
</dbReference>
<dbReference type="InterPro" id="IPR032875">
    <property type="entry name" value="Succ_CoA_lig_flav_dom"/>
</dbReference>
<dbReference type="EMBL" id="JADJZA010000008">
    <property type="protein sequence ID" value="MBK9298281.1"/>
    <property type="molecule type" value="Genomic_DNA"/>
</dbReference>
<name>A0A936NFZ8_9ACTN</name>
<reference evidence="3 4" key="1">
    <citation type="submission" date="2020-10" db="EMBL/GenBank/DDBJ databases">
        <title>Connecting structure to function with the recovery of over 1000 high-quality activated sludge metagenome-assembled genomes encoding full-length rRNA genes using long-read sequencing.</title>
        <authorList>
            <person name="Singleton C.M."/>
            <person name="Petriglieri F."/>
            <person name="Kristensen J.M."/>
            <person name="Kirkegaard R.H."/>
            <person name="Michaelsen T.Y."/>
            <person name="Andersen M.H."/>
            <person name="Karst S.M."/>
            <person name="Dueholm M.S."/>
            <person name="Nielsen P.H."/>
            <person name="Albertsen M."/>
        </authorList>
    </citation>
    <scope>NUCLEOTIDE SEQUENCE [LARGE SCALE GENOMIC DNA]</scope>
    <source>
        <strain evidence="3">Lyne_18-Q3-R50-59_MAXAC.006</strain>
    </source>
</reference>
<accession>A0A936NFZ8</accession>
<keyword evidence="1" id="KW-0067">ATP-binding</keyword>
<evidence type="ECO:0000256" key="1">
    <source>
        <dbReference type="PROSITE-ProRule" id="PRU00409"/>
    </source>
</evidence>
<dbReference type="GO" id="GO:0005524">
    <property type="term" value="F:ATP binding"/>
    <property type="evidence" value="ECO:0007669"/>
    <property type="project" value="UniProtKB-UniRule"/>
</dbReference>
<sequence length="732" mass="74262">MANPSVPIARTLSEPDSKDLVAAYGVPVPGEATAEDAPAAAAAADALGYPVVLKLAGDSIAHKTERGLVRLGLATRSAVEAAALDLLGLARSEDGAVELLIAPMISGDRELIAGMFRDQQFGPLVAFGLGGVLAEAIGDVVFAPAPLNRADAAALIDRLATQEVLGAFRGQPAVDRELLVDLLCALGRLAVERSDVASVDLNPLIVCNGRPVAVDALVELGDPSAGDPAVGGGEAVEPGTPGGGAGVHRLDPLFNPKGVIVAGASTHPGKFGFVTLHNLLAGGYEGPVFATNRERAEVLGRPTLASVDEVPEGEADLVIVCTPKASVREVLTQAAHRGVRGAFLTTAGYGEAGEAGRAEQAELVALAEELDLVIAGPNGQGVISTPAKLCAQIVAPNPPAGSIGVVSQSGNLVSAFLNHAVSSGVGVSRAISAGNAAMLEPIDYLEYFADDPATSVGLCYLEGVGDGRAFYERLRAVTRLMPVVVVKGGSTGAGARAAASHTGSLASDDRIVDGVLAQAGAVRAAGVEAGFDAAAMLATQPPVRGGRVVVVTTVGGWGVVAADAIERSAHLRLDPLPGDLSAAIDELLPPRWSRNNPIDLAGGETRDTVPSVLELVASHPSTDAVLLLGLGIQSNQAALMRSGGFYPDHGLERIVDYHERQDERYGRAAAEVSASTNKPVICATELAVTQPSNPAPAAVAATGRYACASAERAVAALDAMVAASTALGRTSS</sequence>
<evidence type="ECO:0000259" key="2">
    <source>
        <dbReference type="PROSITE" id="PS50975"/>
    </source>
</evidence>
<dbReference type="Pfam" id="PF13607">
    <property type="entry name" value="Succ_CoA_lig"/>
    <property type="match status" value="1"/>
</dbReference>
<dbReference type="Pfam" id="PF19045">
    <property type="entry name" value="Ligase_CoA_2"/>
    <property type="match status" value="1"/>
</dbReference>
<dbReference type="SUPFAM" id="SSF56059">
    <property type="entry name" value="Glutathione synthetase ATP-binding domain-like"/>
    <property type="match status" value="1"/>
</dbReference>
<dbReference type="PROSITE" id="PS50975">
    <property type="entry name" value="ATP_GRASP"/>
    <property type="match status" value="1"/>
</dbReference>
<dbReference type="SMART" id="SM00881">
    <property type="entry name" value="CoA_binding"/>
    <property type="match status" value="1"/>
</dbReference>
<evidence type="ECO:0000313" key="4">
    <source>
        <dbReference type="Proteomes" id="UP000727993"/>
    </source>
</evidence>
<dbReference type="PANTHER" id="PTHR42793:SF1">
    <property type="entry name" value="PEPTIDYL-LYSINE N-ACETYLTRANSFERASE PATZ"/>
    <property type="match status" value="1"/>
</dbReference>
<keyword evidence="1" id="KW-0547">Nucleotide-binding</keyword>
<dbReference type="InterPro" id="IPR003781">
    <property type="entry name" value="CoA-bd"/>
</dbReference>
<dbReference type="Gene3D" id="3.40.50.720">
    <property type="entry name" value="NAD(P)-binding Rossmann-like Domain"/>
    <property type="match status" value="1"/>
</dbReference>
<dbReference type="InterPro" id="IPR016102">
    <property type="entry name" value="Succinyl-CoA_synth-like"/>
</dbReference>
<proteinExistence type="predicted"/>
<dbReference type="Gene3D" id="3.40.50.261">
    <property type="entry name" value="Succinyl-CoA synthetase domains"/>
    <property type="match status" value="2"/>
</dbReference>
<dbReference type="SUPFAM" id="SSF52210">
    <property type="entry name" value="Succinyl-CoA synthetase domains"/>
    <property type="match status" value="2"/>
</dbReference>
<feature type="domain" description="ATP-grasp" evidence="2">
    <location>
        <begin position="18"/>
        <end position="54"/>
    </location>
</feature>
<keyword evidence="3" id="KW-0436">Ligase</keyword>
<dbReference type="GO" id="GO:0046872">
    <property type="term" value="F:metal ion binding"/>
    <property type="evidence" value="ECO:0007669"/>
    <property type="project" value="InterPro"/>
</dbReference>
<dbReference type="Proteomes" id="UP000727993">
    <property type="component" value="Unassembled WGS sequence"/>
</dbReference>
<evidence type="ECO:0000313" key="3">
    <source>
        <dbReference type="EMBL" id="MBK9298281.1"/>
    </source>
</evidence>
<dbReference type="InterPro" id="IPR013815">
    <property type="entry name" value="ATP_grasp_subdomain_1"/>
</dbReference>
<dbReference type="PANTHER" id="PTHR42793">
    <property type="entry name" value="COA BINDING DOMAIN CONTAINING PROTEIN"/>
    <property type="match status" value="1"/>
</dbReference>
<dbReference type="AlphaFoldDB" id="A0A936NFZ8"/>
<comment type="caution">
    <text evidence="3">The sequence shown here is derived from an EMBL/GenBank/DDBJ whole genome shotgun (WGS) entry which is preliminary data.</text>
</comment>